<gene>
    <name evidence="1" type="ORF">SAMN02745226_01899</name>
</gene>
<dbReference type="STRING" id="1121883.SAMN02745226_01899"/>
<reference evidence="2" key="1">
    <citation type="submission" date="2016-12" db="EMBL/GenBank/DDBJ databases">
        <authorList>
            <person name="Varghese N."/>
            <person name="Submissions S."/>
        </authorList>
    </citation>
    <scope>NUCLEOTIDE SEQUENCE [LARGE SCALE GENOMIC DNA]</scope>
    <source>
        <strain evidence="2">DSM 13020</strain>
    </source>
</reference>
<dbReference type="RefSeq" id="WP_072760897.1">
    <property type="nucleotide sequence ID" value="NZ_FRDJ01000015.1"/>
</dbReference>
<evidence type="ECO:0000313" key="2">
    <source>
        <dbReference type="Proteomes" id="UP000184207"/>
    </source>
</evidence>
<accession>A0A1M7TDY7</accession>
<keyword evidence="2" id="KW-1185">Reference proteome</keyword>
<proteinExistence type="predicted"/>
<dbReference type="OrthoDB" id="46352at2"/>
<dbReference type="AlphaFoldDB" id="A0A1M7TDY7"/>
<dbReference type="EMBL" id="FRDJ01000015">
    <property type="protein sequence ID" value="SHN68952.1"/>
    <property type="molecule type" value="Genomic_DNA"/>
</dbReference>
<protein>
    <submittedName>
        <fullName evidence="1">Uncharacterized protein</fullName>
    </submittedName>
</protein>
<sequence length="260" mass="29857">MKYYLCEIEHDNGNVRISIQKDLVIGITDKFLKGHEEVGIFGFAIYGQQLYPVVTHTNLNNPLFKFFLILREFALGVTRIVEEIDTTPIPVTHNIPHDRGFEKFSEYSGVILHKDSTYYVYNTYFVQLPTNARVIDKDMLSGTVESKEPKSNQKLSRFSITEEYIIIGEKLAVSFKKVKNILPSSIMIHFKTDEFDGFVDYEKVLPVKDLDGGKFIVIVENLGYRTDNIRLTFGNVLTHKTADGFETYLETPSGMYKLIE</sequence>
<dbReference type="Proteomes" id="UP000184207">
    <property type="component" value="Unassembled WGS sequence"/>
</dbReference>
<evidence type="ECO:0000313" key="1">
    <source>
        <dbReference type="EMBL" id="SHN68952.1"/>
    </source>
</evidence>
<name>A0A1M7TDY7_FERGO</name>
<organism evidence="1 2">
    <name type="scientific">Fervidobacterium gondwanense DSM 13020</name>
    <dbReference type="NCBI Taxonomy" id="1121883"/>
    <lineage>
        <taxon>Bacteria</taxon>
        <taxon>Thermotogati</taxon>
        <taxon>Thermotogota</taxon>
        <taxon>Thermotogae</taxon>
        <taxon>Thermotogales</taxon>
        <taxon>Fervidobacteriaceae</taxon>
        <taxon>Fervidobacterium</taxon>
    </lineage>
</organism>